<dbReference type="Pfam" id="PF22807">
    <property type="entry name" value="TrAA12"/>
    <property type="match status" value="1"/>
</dbReference>
<keyword evidence="1" id="KW-0732">Signal</keyword>
<feature type="chain" id="PRO_5041212779" description="Pyrroloquinoline quinone-dependent pyranose dehydrogenase beta-propeller domain-containing protein" evidence="1">
    <location>
        <begin position="20"/>
        <end position="449"/>
    </location>
</feature>
<evidence type="ECO:0000259" key="2">
    <source>
        <dbReference type="Pfam" id="PF22807"/>
    </source>
</evidence>
<feature type="signal peptide" evidence="1">
    <location>
        <begin position="1"/>
        <end position="19"/>
    </location>
</feature>
<dbReference type="InterPro" id="IPR011041">
    <property type="entry name" value="Quinoprot_gluc/sorb_DH_b-prop"/>
</dbReference>
<reference evidence="3" key="1">
    <citation type="journal article" date="2023" name="BMC Genomics">
        <title>Chromosome-level genome assemblies of Cutaneotrichosporon spp. (Trichosporonales, Basidiomycota) reveal imbalanced evolution between nucleotide sequences and chromosome synteny.</title>
        <authorList>
            <person name="Kobayashi Y."/>
            <person name="Kayamori A."/>
            <person name="Aoki K."/>
            <person name="Shiwa Y."/>
            <person name="Matsutani M."/>
            <person name="Fujita N."/>
            <person name="Sugita T."/>
            <person name="Iwasaki W."/>
            <person name="Tanaka N."/>
            <person name="Takashima M."/>
        </authorList>
    </citation>
    <scope>NUCLEOTIDE SEQUENCE</scope>
    <source>
        <strain evidence="3">HIS019</strain>
    </source>
</reference>
<keyword evidence="4" id="KW-1185">Reference proteome</keyword>
<dbReference type="SUPFAM" id="SSF50952">
    <property type="entry name" value="Soluble quinoprotein glucose dehydrogenase"/>
    <property type="match status" value="1"/>
</dbReference>
<name>A0AA48I8T9_9TREE</name>
<evidence type="ECO:0000256" key="1">
    <source>
        <dbReference type="SAM" id="SignalP"/>
    </source>
</evidence>
<sequence length="449" mass="47466">MRRRAFILTFVAALAVAKCSNTIEPSYDHPVPAKGWSWRLVANGLTKPRSITFDSAGALLVLDEGAGINRLVLQDDGGTCLSVKEKTVVVANSTLGHGLALGGNGVLYASTRNEVLSWAYDAGAGTVDANSKRTLVTNMTNAGHTSRTLLLSQASPGWLIVSRGSEGNDDPLAEVEASGHSQIRAFDVGAQRETPYNYPSDGKQLGWGLRNSVGVAEHPATGGVWSVENSVDDLTRSGIDIHADNPGEELNYHGTLANIEGGNYGYPVCYALWSTDAPFPGLGDMKTGSQFAPDRNGNQLAPNDTICNTAYKAPALTFQAHTAPLDIEFDKDGGNAYVSFHGSWNRPDKVGYSVNVISWDPASGQPRASSDSKDAAVPVLSNKDLSKCPKGCFRPVGLAWGSQERLFVASDTTGEIYVVVNDGGKDSSAKSLTPSVALFTAAAILGYLL</sequence>
<feature type="domain" description="Pyrroloquinoline quinone-dependent pyranose dehydrogenase beta-propeller" evidence="2">
    <location>
        <begin position="32"/>
        <end position="420"/>
    </location>
</feature>
<evidence type="ECO:0000313" key="4">
    <source>
        <dbReference type="Proteomes" id="UP001233271"/>
    </source>
</evidence>
<proteinExistence type="predicted"/>
<evidence type="ECO:0000313" key="3">
    <source>
        <dbReference type="EMBL" id="BEI89935.1"/>
    </source>
</evidence>
<dbReference type="KEGG" id="ccac:CcaHIS019_0300050"/>
<gene>
    <name evidence="3" type="ORF">CcaverHIS019_0300050</name>
</gene>
<protein>
    <recommendedName>
        <fullName evidence="2">Pyrroloquinoline quinone-dependent pyranose dehydrogenase beta-propeller domain-containing protein</fullName>
    </recommendedName>
</protein>
<dbReference type="EMBL" id="AP028214">
    <property type="protein sequence ID" value="BEI89935.1"/>
    <property type="molecule type" value="Genomic_DNA"/>
</dbReference>
<dbReference type="InterPro" id="IPR011042">
    <property type="entry name" value="6-blade_b-propeller_TolB-like"/>
</dbReference>
<dbReference type="Proteomes" id="UP001233271">
    <property type="component" value="Chromosome 3"/>
</dbReference>
<accession>A0AA48I8T9</accession>
<dbReference type="Gene3D" id="2.120.10.30">
    <property type="entry name" value="TolB, C-terminal domain"/>
    <property type="match status" value="1"/>
</dbReference>
<organism evidence="3 4">
    <name type="scientific">Cutaneotrichosporon cavernicola</name>
    <dbReference type="NCBI Taxonomy" id="279322"/>
    <lineage>
        <taxon>Eukaryota</taxon>
        <taxon>Fungi</taxon>
        <taxon>Dikarya</taxon>
        <taxon>Basidiomycota</taxon>
        <taxon>Agaricomycotina</taxon>
        <taxon>Tremellomycetes</taxon>
        <taxon>Trichosporonales</taxon>
        <taxon>Trichosporonaceae</taxon>
        <taxon>Cutaneotrichosporon</taxon>
    </lineage>
</organism>
<dbReference type="InterPro" id="IPR054539">
    <property type="entry name" value="Beta-prop_PDH"/>
</dbReference>
<dbReference type="AlphaFoldDB" id="A0AA48I8T9"/>
<dbReference type="GeneID" id="85493806"/>
<dbReference type="RefSeq" id="XP_060455201.1">
    <property type="nucleotide sequence ID" value="XM_060598404.1"/>
</dbReference>